<dbReference type="EMBL" id="NBNE01005973">
    <property type="protein sequence ID" value="OWZ02732.1"/>
    <property type="molecule type" value="Genomic_DNA"/>
</dbReference>
<proteinExistence type="predicted"/>
<evidence type="ECO:0000256" key="1">
    <source>
        <dbReference type="SAM" id="Phobius"/>
    </source>
</evidence>
<keyword evidence="1" id="KW-1133">Transmembrane helix</keyword>
<keyword evidence="3" id="KW-1185">Reference proteome</keyword>
<dbReference type="AlphaFoldDB" id="A0A225VBM9"/>
<evidence type="ECO:0000313" key="2">
    <source>
        <dbReference type="EMBL" id="OWZ02732.1"/>
    </source>
</evidence>
<protein>
    <submittedName>
        <fullName evidence="2">RxLR effector protein</fullName>
    </submittedName>
</protein>
<accession>A0A225VBM9</accession>
<keyword evidence="1" id="KW-0812">Transmembrane</keyword>
<name>A0A225VBM9_9STRA</name>
<keyword evidence="1" id="KW-0472">Membrane</keyword>
<comment type="caution">
    <text evidence="2">The sequence shown here is derived from an EMBL/GenBank/DDBJ whole genome shotgun (WGS) entry which is preliminary data.</text>
</comment>
<dbReference type="OrthoDB" id="99924at2759"/>
<gene>
    <name evidence="2" type="ORF">PHMEG_00025657</name>
</gene>
<evidence type="ECO:0000313" key="3">
    <source>
        <dbReference type="Proteomes" id="UP000198211"/>
    </source>
</evidence>
<reference evidence="3" key="1">
    <citation type="submission" date="2017-03" db="EMBL/GenBank/DDBJ databases">
        <title>Phytopthora megakarya and P. palmivora, two closely related causual agents of cacao black pod achieved similar genome size and gene model numbers by different mechanisms.</title>
        <authorList>
            <person name="Ali S."/>
            <person name="Shao J."/>
            <person name="Larry D.J."/>
            <person name="Kronmiller B."/>
            <person name="Shen D."/>
            <person name="Strem M.D."/>
            <person name="Melnick R.L."/>
            <person name="Guiltinan M.J."/>
            <person name="Tyler B.M."/>
            <person name="Meinhardt L.W."/>
            <person name="Bailey B.A."/>
        </authorList>
    </citation>
    <scope>NUCLEOTIDE SEQUENCE [LARGE SCALE GENOMIC DNA]</scope>
    <source>
        <strain evidence="3">zdho120</strain>
    </source>
</reference>
<organism evidence="2 3">
    <name type="scientific">Phytophthora megakarya</name>
    <dbReference type="NCBI Taxonomy" id="4795"/>
    <lineage>
        <taxon>Eukaryota</taxon>
        <taxon>Sar</taxon>
        <taxon>Stramenopiles</taxon>
        <taxon>Oomycota</taxon>
        <taxon>Peronosporomycetes</taxon>
        <taxon>Peronosporales</taxon>
        <taxon>Peronosporaceae</taxon>
        <taxon>Phytophthora</taxon>
    </lineage>
</organism>
<sequence>MVVISINNINLTNASNEGNTVRYLKGAEASTETNQVLSTVGEERAGWQSLVSKLKGGKLDALVAKAKAAGGGTKLKEALKKIKAPNGLKNADNAAAAATGKSKWQTSLEKMKANNFKNIDDIKAPAVNQNMWQATVAKIPLGKLKKLDTTNSKWKSAFNKYGKLKNVDEAQVVKVTEGVAKEIAKAPAKSSKFKKFLEITFGVALTALIVIGINAMVS</sequence>
<feature type="transmembrane region" description="Helical" evidence="1">
    <location>
        <begin position="196"/>
        <end position="217"/>
    </location>
</feature>
<dbReference type="Proteomes" id="UP000198211">
    <property type="component" value="Unassembled WGS sequence"/>
</dbReference>